<evidence type="ECO:0000313" key="2">
    <source>
        <dbReference type="EMBL" id="KFD68254.1"/>
    </source>
</evidence>
<name>A0A085NFK8_9BILA</name>
<keyword evidence="3" id="KW-1185">Reference proteome</keyword>
<evidence type="ECO:0000313" key="3">
    <source>
        <dbReference type="Proteomes" id="UP000030764"/>
    </source>
</evidence>
<organism evidence="2">
    <name type="scientific">Trichuris suis</name>
    <name type="common">pig whipworm</name>
    <dbReference type="NCBI Taxonomy" id="68888"/>
    <lineage>
        <taxon>Eukaryota</taxon>
        <taxon>Metazoa</taxon>
        <taxon>Ecdysozoa</taxon>
        <taxon>Nematoda</taxon>
        <taxon>Enoplea</taxon>
        <taxon>Dorylaimia</taxon>
        <taxon>Trichinellida</taxon>
        <taxon>Trichuridae</taxon>
        <taxon>Trichuris</taxon>
    </lineage>
</organism>
<evidence type="ECO:0000313" key="1">
    <source>
        <dbReference type="EMBL" id="KFD55989.1"/>
    </source>
</evidence>
<protein>
    <submittedName>
        <fullName evidence="2">Uncharacterized protein</fullName>
    </submittedName>
</protein>
<dbReference type="Proteomes" id="UP000030758">
    <property type="component" value="Unassembled WGS sequence"/>
</dbReference>
<proteinExistence type="predicted"/>
<dbReference type="EMBL" id="KL367506">
    <property type="protein sequence ID" value="KFD68254.1"/>
    <property type="molecule type" value="Genomic_DNA"/>
</dbReference>
<dbReference type="EMBL" id="KL363196">
    <property type="protein sequence ID" value="KFD55989.1"/>
    <property type="molecule type" value="Genomic_DNA"/>
</dbReference>
<sequence>MTSPPTRILPGWALLTGSSQKASACLKVESGMTKHERFIACPQFFSLLRNASYNAYETFNRQGEHLKDTDEWHLVSSGRSDKVQQNSRKRISEFVTIRYSRPEHYQCNDQTNHEVTPSAMMTTKINYAETSVCTDNLR</sequence>
<reference evidence="2 3" key="1">
    <citation type="journal article" date="2014" name="Nat. Genet.">
        <title>Genome and transcriptome of the porcine whipworm Trichuris suis.</title>
        <authorList>
            <person name="Jex A.R."/>
            <person name="Nejsum P."/>
            <person name="Schwarz E.M."/>
            <person name="Hu L."/>
            <person name="Young N.D."/>
            <person name="Hall R.S."/>
            <person name="Korhonen P.K."/>
            <person name="Liao S."/>
            <person name="Thamsborg S."/>
            <person name="Xia J."/>
            <person name="Xu P."/>
            <person name="Wang S."/>
            <person name="Scheerlinck J.P."/>
            <person name="Hofmann A."/>
            <person name="Sternberg P.W."/>
            <person name="Wang J."/>
            <person name="Gasser R.B."/>
        </authorList>
    </citation>
    <scope>NUCLEOTIDE SEQUENCE [LARGE SCALE GENOMIC DNA]</scope>
    <source>
        <strain evidence="2">DCEP-RM93F</strain>
        <strain evidence="1">DCEP-RM93M</strain>
    </source>
</reference>
<gene>
    <name evidence="1" type="ORF">M513_03113</name>
    <name evidence="2" type="ORF">M514_03113</name>
</gene>
<feature type="non-terminal residue" evidence="2">
    <location>
        <position position="138"/>
    </location>
</feature>
<dbReference type="AlphaFoldDB" id="A0A085NFK8"/>
<accession>A0A085NFK8</accession>
<dbReference type="Proteomes" id="UP000030764">
    <property type="component" value="Unassembled WGS sequence"/>
</dbReference>